<name>A0A2N0BII9_9LEPT</name>
<protein>
    <submittedName>
        <fullName evidence="2">Phosphorylase</fullName>
    </submittedName>
</protein>
<dbReference type="InterPro" id="IPR035994">
    <property type="entry name" value="Nucleoside_phosphorylase_sf"/>
</dbReference>
<keyword evidence="3" id="KW-1185">Reference proteome</keyword>
<dbReference type="GO" id="GO:0003824">
    <property type="term" value="F:catalytic activity"/>
    <property type="evidence" value="ECO:0007669"/>
    <property type="project" value="InterPro"/>
</dbReference>
<dbReference type="Proteomes" id="UP000232122">
    <property type="component" value="Unassembled WGS sequence"/>
</dbReference>
<accession>A0A2N0B852</accession>
<sequence>MKIDPKDTLLCSAIAAESDRIAAEGKIETFLCGIGNLEAGLRLWEFLSDLKRNGRNLPARILFVGSAGVYPWIHPRFWKGRFGHSYEIQIQELAKIEKRIRVPELVPDSLAFENPFAASGGNEELLISKTNATGSVTIEAVSGRALEYLRENDLAFENMECWGLASVCSRFGIPFGALFALTNGVGPNGSEEWRSNYRFESNRLQDWILSLLV</sequence>
<evidence type="ECO:0000313" key="1">
    <source>
        <dbReference type="EMBL" id="MDV6235049.1"/>
    </source>
</evidence>
<dbReference type="OrthoDB" id="341163at2"/>
<gene>
    <name evidence="1" type="ORF">CH379_005325</name>
    <name evidence="2" type="ORF">CH379_11870</name>
</gene>
<evidence type="ECO:0000313" key="2">
    <source>
        <dbReference type="EMBL" id="PJZ92678.1"/>
    </source>
</evidence>
<dbReference type="EMBL" id="NPEF02000004">
    <property type="protein sequence ID" value="MDV6235049.1"/>
    <property type="molecule type" value="Genomic_DNA"/>
</dbReference>
<dbReference type="GO" id="GO:0009116">
    <property type="term" value="P:nucleoside metabolic process"/>
    <property type="evidence" value="ECO:0007669"/>
    <property type="project" value="InterPro"/>
</dbReference>
<reference evidence="2" key="1">
    <citation type="submission" date="2017-07" db="EMBL/GenBank/DDBJ databases">
        <title>Leptospira spp. isolated from tropical soils.</title>
        <authorList>
            <person name="Thibeaux R."/>
            <person name="Iraola G."/>
            <person name="Ferres I."/>
            <person name="Bierque E."/>
            <person name="Girault D."/>
            <person name="Soupe-Gilbert M.-E."/>
            <person name="Picardeau M."/>
            <person name="Goarant C."/>
        </authorList>
    </citation>
    <scope>NUCLEOTIDE SEQUENCE [LARGE SCALE GENOMIC DNA]</scope>
    <source>
        <strain evidence="2">ATI7-C-A5</strain>
    </source>
</reference>
<organism evidence="2">
    <name type="scientific">Leptospira ellisii</name>
    <dbReference type="NCBI Taxonomy" id="2023197"/>
    <lineage>
        <taxon>Bacteria</taxon>
        <taxon>Pseudomonadati</taxon>
        <taxon>Spirochaetota</taxon>
        <taxon>Spirochaetia</taxon>
        <taxon>Leptospirales</taxon>
        <taxon>Leptospiraceae</taxon>
        <taxon>Leptospira</taxon>
    </lineage>
</organism>
<accession>A0A2N0BII9</accession>
<dbReference type="EMBL" id="NPEF01000114">
    <property type="protein sequence ID" value="PJZ92678.1"/>
    <property type="molecule type" value="Genomic_DNA"/>
</dbReference>
<reference evidence="1 3" key="2">
    <citation type="journal article" date="2018" name="Microb. Genom.">
        <title>Deciphering the unexplored Leptospira diversity from soils uncovers genomic evolution to virulence.</title>
        <authorList>
            <person name="Thibeaux R."/>
            <person name="Iraola G."/>
            <person name="Ferres I."/>
            <person name="Bierque E."/>
            <person name="Girault D."/>
            <person name="Soupe-Gilbert M.E."/>
            <person name="Picardeau M."/>
            <person name="Goarant C."/>
        </authorList>
    </citation>
    <scope>NUCLEOTIDE SEQUENCE [LARGE SCALE GENOMIC DNA]</scope>
    <source>
        <strain evidence="1 3">ATI7-C-A5</strain>
    </source>
</reference>
<dbReference type="RefSeq" id="WP_100747571.1">
    <property type="nucleotide sequence ID" value="NZ_NPEF02000004.1"/>
</dbReference>
<proteinExistence type="predicted"/>
<evidence type="ECO:0000313" key="3">
    <source>
        <dbReference type="Proteomes" id="UP000232122"/>
    </source>
</evidence>
<comment type="caution">
    <text evidence="2">The sequence shown here is derived from an EMBL/GenBank/DDBJ whole genome shotgun (WGS) entry which is preliminary data.</text>
</comment>
<dbReference type="SUPFAM" id="SSF53167">
    <property type="entry name" value="Purine and uridine phosphorylases"/>
    <property type="match status" value="1"/>
</dbReference>
<dbReference type="Gene3D" id="3.40.50.1580">
    <property type="entry name" value="Nucleoside phosphorylase domain"/>
    <property type="match status" value="1"/>
</dbReference>
<dbReference type="AlphaFoldDB" id="A0A2N0BII9"/>
<reference evidence="1" key="3">
    <citation type="submission" date="2023-10" db="EMBL/GenBank/DDBJ databases">
        <authorList>
            <person name="Picardeau M."/>
            <person name="Thibeaux R."/>
        </authorList>
    </citation>
    <scope>NUCLEOTIDE SEQUENCE</scope>
    <source>
        <strain evidence="1">ATI7-C-A5</strain>
    </source>
</reference>